<keyword evidence="3" id="KW-1185">Reference proteome</keyword>
<dbReference type="Pfam" id="PF01863">
    <property type="entry name" value="YgjP-like"/>
    <property type="match status" value="1"/>
</dbReference>
<dbReference type="PANTHER" id="PTHR30399">
    <property type="entry name" value="UNCHARACTERIZED PROTEIN YGJP"/>
    <property type="match status" value="1"/>
</dbReference>
<feature type="domain" description="YgjP-like metallopeptidase" evidence="1">
    <location>
        <begin position="23"/>
        <end position="242"/>
    </location>
</feature>
<organism evidence="2 3">
    <name type="scientific">Intestinibacter bartlettii</name>
    <dbReference type="NCBI Taxonomy" id="261299"/>
    <lineage>
        <taxon>Bacteria</taxon>
        <taxon>Bacillati</taxon>
        <taxon>Bacillota</taxon>
        <taxon>Clostridia</taxon>
        <taxon>Peptostreptococcales</taxon>
        <taxon>Peptostreptococcaceae</taxon>
        <taxon>Intestinibacter</taxon>
    </lineage>
</organism>
<dbReference type="CDD" id="cd07344">
    <property type="entry name" value="M48_yhfN_like"/>
    <property type="match status" value="1"/>
</dbReference>
<name>A0ABS6DZ93_9FIRM</name>
<comment type="caution">
    <text evidence="2">The sequence shown here is derived from an EMBL/GenBank/DDBJ whole genome shotgun (WGS) entry which is preliminary data.</text>
</comment>
<dbReference type="InterPro" id="IPR053136">
    <property type="entry name" value="UTP_pyrophosphatase-like"/>
</dbReference>
<proteinExistence type="predicted"/>
<dbReference type="Proteomes" id="UP001196301">
    <property type="component" value="Unassembled WGS sequence"/>
</dbReference>
<dbReference type="RefSeq" id="WP_216569867.1">
    <property type="nucleotide sequence ID" value="NZ_JAHLOQ010000023.1"/>
</dbReference>
<reference evidence="2 3" key="1">
    <citation type="submission" date="2021-06" db="EMBL/GenBank/DDBJ databases">
        <authorList>
            <person name="Sun Q."/>
            <person name="Li D."/>
        </authorList>
    </citation>
    <scope>NUCLEOTIDE SEQUENCE [LARGE SCALE GENOMIC DNA]</scope>
    <source>
        <strain evidence="2 3">N19</strain>
    </source>
</reference>
<sequence>MSKINFTYKDKELAVDIIYRKRKNISLKVIPKEKIQIIAPNRVSIDTLKKVVENNSAWILSKLDKFKDMDDSFTKRDYVDGEIYYYMGKPYILKIIKDRNLENKNNKDYNYIEIKDNNIEIRTNNWEKEYLNQSLKKWYKLKSEEIVMDRIDFLRNKSDDFRKIQPNLVKVKEQKKIWGSCNISQTIYINSKIAMLPVEAVDYIIVHEFCHILHMNHSKDFYAAVERIIPNYKEIVSWLKENNYKFVL</sequence>
<protein>
    <submittedName>
        <fullName evidence="2">M48 family metallopeptidase</fullName>
    </submittedName>
</protein>
<evidence type="ECO:0000313" key="2">
    <source>
        <dbReference type="EMBL" id="MBU5336557.1"/>
    </source>
</evidence>
<dbReference type="EMBL" id="JAHLOQ010000023">
    <property type="protein sequence ID" value="MBU5336557.1"/>
    <property type="molecule type" value="Genomic_DNA"/>
</dbReference>
<gene>
    <name evidence="2" type="ORF">KQI20_08910</name>
</gene>
<dbReference type="InterPro" id="IPR002725">
    <property type="entry name" value="YgjP-like_metallopeptidase"/>
</dbReference>
<evidence type="ECO:0000313" key="3">
    <source>
        <dbReference type="Proteomes" id="UP001196301"/>
    </source>
</evidence>
<evidence type="ECO:0000259" key="1">
    <source>
        <dbReference type="Pfam" id="PF01863"/>
    </source>
</evidence>
<accession>A0ABS6DZ93</accession>
<dbReference type="PANTHER" id="PTHR30399:SF1">
    <property type="entry name" value="UTP PYROPHOSPHATASE"/>
    <property type="match status" value="1"/>
</dbReference>